<proteinExistence type="predicted"/>
<name>A0A4U1BQ77_9GAMM</name>
<dbReference type="Proteomes" id="UP000305675">
    <property type="component" value="Unassembled WGS sequence"/>
</dbReference>
<organism evidence="2 3">
    <name type="scientific">Ferrimonas aestuarii</name>
    <dbReference type="NCBI Taxonomy" id="2569539"/>
    <lineage>
        <taxon>Bacteria</taxon>
        <taxon>Pseudomonadati</taxon>
        <taxon>Pseudomonadota</taxon>
        <taxon>Gammaproteobacteria</taxon>
        <taxon>Alteromonadales</taxon>
        <taxon>Ferrimonadaceae</taxon>
        <taxon>Ferrimonas</taxon>
    </lineage>
</organism>
<feature type="transmembrane region" description="Helical" evidence="1">
    <location>
        <begin position="30"/>
        <end position="48"/>
    </location>
</feature>
<dbReference type="AlphaFoldDB" id="A0A4U1BQ77"/>
<dbReference type="Pfam" id="PF18948">
    <property type="entry name" value="DUF5692"/>
    <property type="match status" value="1"/>
</dbReference>
<keyword evidence="3" id="KW-1185">Reference proteome</keyword>
<keyword evidence="1" id="KW-1133">Transmembrane helix</keyword>
<evidence type="ECO:0000313" key="3">
    <source>
        <dbReference type="Proteomes" id="UP000305675"/>
    </source>
</evidence>
<protein>
    <submittedName>
        <fullName evidence="2">Uncharacterized protein</fullName>
    </submittedName>
</protein>
<accession>A0A4U1BQ77</accession>
<feature type="transmembrane region" description="Helical" evidence="1">
    <location>
        <begin position="54"/>
        <end position="73"/>
    </location>
</feature>
<feature type="transmembrane region" description="Helical" evidence="1">
    <location>
        <begin position="6"/>
        <end position="23"/>
    </location>
</feature>
<dbReference type="OrthoDB" id="411176at2"/>
<keyword evidence="1" id="KW-0472">Membrane</keyword>
<feature type="transmembrane region" description="Helical" evidence="1">
    <location>
        <begin position="118"/>
        <end position="139"/>
    </location>
</feature>
<dbReference type="InterPro" id="IPR043747">
    <property type="entry name" value="DUF5692"/>
</dbReference>
<sequence>MEPSNITLVVSIIVYAIVTYALTELFRRSRTLGFAFIIGALCTFPLWAENRDSWFEWAKILSVLLPMVVVSLMRFAVYEDKQGPFWEIFKKPWTLWFLFFILALNITEASIHDWNMGNMWNALSGFCLVITIPFAGKYWRVEKETCGDLIVDFPLGWCFLYTTWNAAFLFGCIPDEFAGGLAILIACELYSVFGRHDLYIMGRIYTLAIFVAQLGISDVFPFMDSSAWANPELATWWGIANLALSVVYVFWYLWQLDTGRCHTSFRHPASAPDGIFTEVEKQKALSGFWSKFYYHKKGNQRSLPLDKHAHSSH</sequence>
<dbReference type="EMBL" id="SWCJ01000003">
    <property type="protein sequence ID" value="TKB56769.1"/>
    <property type="molecule type" value="Genomic_DNA"/>
</dbReference>
<dbReference type="RefSeq" id="WP_136862573.1">
    <property type="nucleotide sequence ID" value="NZ_SWCJ01000003.1"/>
</dbReference>
<feature type="transmembrane region" description="Helical" evidence="1">
    <location>
        <begin position="93"/>
        <end position="112"/>
    </location>
</feature>
<gene>
    <name evidence="2" type="ORF">FCL42_06455</name>
</gene>
<evidence type="ECO:0000313" key="2">
    <source>
        <dbReference type="EMBL" id="TKB56769.1"/>
    </source>
</evidence>
<feature type="transmembrane region" description="Helical" evidence="1">
    <location>
        <begin position="177"/>
        <end position="193"/>
    </location>
</feature>
<evidence type="ECO:0000256" key="1">
    <source>
        <dbReference type="SAM" id="Phobius"/>
    </source>
</evidence>
<feature type="transmembrane region" description="Helical" evidence="1">
    <location>
        <begin position="205"/>
        <end position="223"/>
    </location>
</feature>
<keyword evidence="1" id="KW-0812">Transmembrane</keyword>
<comment type="caution">
    <text evidence="2">The sequence shown here is derived from an EMBL/GenBank/DDBJ whole genome shotgun (WGS) entry which is preliminary data.</text>
</comment>
<feature type="transmembrane region" description="Helical" evidence="1">
    <location>
        <begin position="235"/>
        <end position="254"/>
    </location>
</feature>
<reference evidence="2 3" key="1">
    <citation type="submission" date="2019-04" db="EMBL/GenBank/DDBJ databases">
        <authorList>
            <person name="Hwang J.C."/>
        </authorList>
    </citation>
    <scope>NUCLEOTIDE SEQUENCE [LARGE SCALE GENOMIC DNA]</scope>
    <source>
        <strain evidence="2 3">IMCC35002</strain>
    </source>
</reference>